<dbReference type="PANTHER" id="PTHR45726">
    <property type="entry name" value="LEUKOTRIENE A-4 HYDROLASE"/>
    <property type="match status" value="1"/>
</dbReference>
<comment type="cofactor">
    <cofactor evidence="11">
        <name>Zn(2+)</name>
        <dbReference type="ChEBI" id="CHEBI:29105"/>
    </cofactor>
    <text evidence="11">Binds 1 zinc ion per subunit.</text>
</comment>
<dbReference type="Proteomes" id="UP001153069">
    <property type="component" value="Unassembled WGS sequence"/>
</dbReference>
<keyword evidence="12" id="KW-0812">Transmembrane</keyword>
<dbReference type="InterPro" id="IPR045357">
    <property type="entry name" value="Aminopeptidase_N-like_N"/>
</dbReference>
<dbReference type="Gene3D" id="2.60.40.1730">
    <property type="entry name" value="tricorn interacting facor f3 domain"/>
    <property type="match status" value="1"/>
</dbReference>
<comment type="subcellular location">
    <subcellularLocation>
        <location evidence="1">Cytoplasm</location>
    </subcellularLocation>
</comment>
<feature type="binding site" evidence="11">
    <location>
        <position position="296"/>
    </location>
    <ligand>
        <name>Zn(2+)</name>
        <dbReference type="ChEBI" id="CHEBI:29105"/>
        <note>catalytic</note>
    </ligand>
</feature>
<dbReference type="InterPro" id="IPR042097">
    <property type="entry name" value="Aminopeptidase_N-like_N_sf"/>
</dbReference>
<evidence type="ECO:0000256" key="2">
    <source>
        <dbReference type="ARBA" id="ARBA00010136"/>
    </source>
</evidence>
<comment type="similarity">
    <text evidence="2">Belongs to the peptidase M1 family.</text>
</comment>
<accession>A0A9N8DLH0</accession>
<keyword evidence="5 11" id="KW-0479">Metal-binding</keyword>
<feature type="binding site" evidence="10">
    <location>
        <begin position="267"/>
        <end position="272"/>
    </location>
    <ligand>
        <name>a peptide</name>
        <dbReference type="ChEBI" id="CHEBI:60466"/>
    </ligand>
</feature>
<dbReference type="InterPro" id="IPR049980">
    <property type="entry name" value="LTA4H_cat"/>
</dbReference>
<keyword evidence="7 11" id="KW-0862">Zinc</keyword>
<dbReference type="InterPro" id="IPR001930">
    <property type="entry name" value="Peptidase_M1"/>
</dbReference>
<evidence type="ECO:0000256" key="3">
    <source>
        <dbReference type="ARBA" id="ARBA00022490"/>
    </source>
</evidence>
<evidence type="ECO:0000256" key="10">
    <source>
        <dbReference type="PIRSR" id="PIRSR634015-2"/>
    </source>
</evidence>
<dbReference type="Gene3D" id="1.25.40.320">
    <property type="entry name" value="Peptidase M1, leukotriene A4 hydrolase/aminopeptidase C-terminal domain"/>
    <property type="match status" value="1"/>
</dbReference>
<keyword evidence="12" id="KW-0472">Membrane</keyword>
<feature type="active site" description="Proton acceptor" evidence="9">
    <location>
        <position position="297"/>
    </location>
</feature>
<dbReference type="PANTHER" id="PTHR45726:SF3">
    <property type="entry name" value="LEUKOTRIENE A-4 HYDROLASE"/>
    <property type="match status" value="1"/>
</dbReference>
<dbReference type="GO" id="GO:0005829">
    <property type="term" value="C:cytosol"/>
    <property type="evidence" value="ECO:0007669"/>
    <property type="project" value="TreeGrafter"/>
</dbReference>
<dbReference type="PRINTS" id="PR00756">
    <property type="entry name" value="ALADIPTASE"/>
</dbReference>
<evidence type="ECO:0000256" key="8">
    <source>
        <dbReference type="ARBA" id="ARBA00023049"/>
    </source>
</evidence>
<keyword evidence="12" id="KW-1133">Transmembrane helix</keyword>
<dbReference type="GO" id="GO:0008270">
    <property type="term" value="F:zinc ion binding"/>
    <property type="evidence" value="ECO:0007669"/>
    <property type="project" value="InterPro"/>
</dbReference>
<evidence type="ECO:0000256" key="5">
    <source>
        <dbReference type="ARBA" id="ARBA00022723"/>
    </source>
</evidence>
<evidence type="ECO:0000256" key="9">
    <source>
        <dbReference type="PIRSR" id="PIRSR634015-1"/>
    </source>
</evidence>
<reference evidence="14" key="1">
    <citation type="submission" date="2020-06" db="EMBL/GenBank/DDBJ databases">
        <authorList>
            <consortium name="Plant Systems Biology data submission"/>
        </authorList>
    </citation>
    <scope>NUCLEOTIDE SEQUENCE</scope>
    <source>
        <strain evidence="14">D6</strain>
    </source>
</reference>
<keyword evidence="3" id="KW-0963">Cytoplasm</keyword>
<dbReference type="InterPro" id="IPR014782">
    <property type="entry name" value="Peptidase_M1_dom"/>
</dbReference>
<dbReference type="EMBL" id="CAICTM010000209">
    <property type="protein sequence ID" value="CAB9504832.1"/>
    <property type="molecule type" value="Genomic_DNA"/>
</dbReference>
<feature type="binding site" evidence="10">
    <location>
        <begin position="137"/>
        <end position="139"/>
    </location>
    <ligand>
        <name>a peptide</name>
        <dbReference type="ChEBI" id="CHEBI:60466"/>
    </ligand>
</feature>
<name>A0A9N8DLH0_9STRA</name>
<keyword evidence="4" id="KW-0645">Protease</keyword>
<dbReference type="CDD" id="cd09599">
    <property type="entry name" value="M1_LTA4H"/>
    <property type="match status" value="1"/>
</dbReference>
<evidence type="ECO:0000256" key="7">
    <source>
        <dbReference type="ARBA" id="ARBA00022833"/>
    </source>
</evidence>
<organism evidence="14 15">
    <name type="scientific">Seminavis robusta</name>
    <dbReference type="NCBI Taxonomy" id="568900"/>
    <lineage>
        <taxon>Eukaryota</taxon>
        <taxon>Sar</taxon>
        <taxon>Stramenopiles</taxon>
        <taxon>Ochrophyta</taxon>
        <taxon>Bacillariophyta</taxon>
        <taxon>Bacillariophyceae</taxon>
        <taxon>Bacillariophycidae</taxon>
        <taxon>Naviculales</taxon>
        <taxon>Naviculaceae</taxon>
        <taxon>Seminavis</taxon>
    </lineage>
</organism>
<evidence type="ECO:0000256" key="6">
    <source>
        <dbReference type="ARBA" id="ARBA00022801"/>
    </source>
</evidence>
<evidence type="ECO:0000256" key="11">
    <source>
        <dbReference type="PIRSR" id="PIRSR634015-3"/>
    </source>
</evidence>
<proteinExistence type="inferred from homology"/>
<dbReference type="GO" id="GO:0006508">
    <property type="term" value="P:proteolysis"/>
    <property type="evidence" value="ECO:0007669"/>
    <property type="project" value="UniProtKB-KW"/>
</dbReference>
<dbReference type="InterPro" id="IPR015211">
    <property type="entry name" value="Peptidase_M1_C"/>
</dbReference>
<sequence>MASAAPEDRSSLSDPNVIAVKHIDWEVTVDFEKSILRASATYTLEYATPGATVVCLDTNFLKVLKVEHAKTGEALSFTHHSVIPNKLHLGQKLSIRLPTTSIEKITVTYETTQQSSAVQWLPPEQTAGAKYPYLFTQCQAIHARALIPCQDRPGIKATYTAKVTVPSWATCVMSAVMKKDETLATTKVFHWDQPVPISSYLIAMAVGELAKLEISERCAVWSEPSVVQQAAWEFAQTEEFLQMAEEIAGKPYVWGRYDLLCLPPSFPYGGMENPCLTFVTPTLLAGDRSLADVVAHEIAHSWTGNLVTNATWDHFWLNEGWTTWFQRKIMARIHKDNKFLHFDAIGGYKALKDTVRQMPDGFSRLVLDIGDKDPDESYSRVAYEKGFNLLFALETRVGTPEFEKFFQAYVAQFASKTVTSEEFRSFFNQHFKGNASVKDFDWNTWLYTPGMPPEKPQFDRTLAEASEKLAIEWFEVDRSGNVAPSENLNDWSSNQKTCFLDALLDLCEDQPLKLDTLKAMKLQYGFESTKNSEVLFRFCKLAIAAEDKDIIPIAIRFATTQGRMKFTRPLYRALFQSKMASELAVETFLENKHIYHPICTKMVASDLSVSTEEEKPSIIGSPYFKASVAVAIVAVVAGFVLMRKR</sequence>
<dbReference type="InterPro" id="IPR016024">
    <property type="entry name" value="ARM-type_fold"/>
</dbReference>
<feature type="binding site" evidence="10">
    <location>
        <begin position="563"/>
        <end position="565"/>
    </location>
    <ligand>
        <name>a peptide</name>
        <dbReference type="ChEBI" id="CHEBI:60466"/>
    </ligand>
</feature>
<dbReference type="InterPro" id="IPR038502">
    <property type="entry name" value="M1_LTA-4_hydro/amino_C_sf"/>
</dbReference>
<dbReference type="Gene3D" id="1.10.390.10">
    <property type="entry name" value="Neutral Protease Domain 2"/>
    <property type="match status" value="1"/>
</dbReference>
<dbReference type="OrthoDB" id="79562at2759"/>
<dbReference type="SUPFAM" id="SSF48371">
    <property type="entry name" value="ARM repeat"/>
    <property type="match status" value="1"/>
</dbReference>
<feature type="active site" description="Proton donor" evidence="9">
    <location>
        <position position="383"/>
    </location>
</feature>
<evidence type="ECO:0000256" key="4">
    <source>
        <dbReference type="ARBA" id="ARBA00022670"/>
    </source>
</evidence>
<feature type="binding site" evidence="11">
    <location>
        <position position="300"/>
    </location>
    <ligand>
        <name>Zn(2+)</name>
        <dbReference type="ChEBI" id="CHEBI:29105"/>
        <note>catalytic</note>
    </ligand>
</feature>
<dbReference type="InterPro" id="IPR027268">
    <property type="entry name" value="Peptidase_M4/M1_CTD_sf"/>
</dbReference>
<evidence type="ECO:0000313" key="15">
    <source>
        <dbReference type="Proteomes" id="UP001153069"/>
    </source>
</evidence>
<dbReference type="Pfam" id="PF09127">
    <property type="entry name" value="Leuk-A4-hydro_C"/>
    <property type="match status" value="1"/>
</dbReference>
<dbReference type="SMART" id="SM01263">
    <property type="entry name" value="Leuk-A4-hydro_C"/>
    <property type="match status" value="1"/>
</dbReference>
<dbReference type="InterPro" id="IPR034015">
    <property type="entry name" value="M1_LTA4H"/>
</dbReference>
<dbReference type="SUPFAM" id="SSF55486">
    <property type="entry name" value="Metalloproteases ('zincins'), catalytic domain"/>
    <property type="match status" value="1"/>
</dbReference>
<dbReference type="Gene3D" id="3.30.2010.30">
    <property type="match status" value="1"/>
</dbReference>
<gene>
    <name evidence="14" type="ORF">SEMRO_210_G087630.1</name>
</gene>
<evidence type="ECO:0000256" key="1">
    <source>
        <dbReference type="ARBA" id="ARBA00004496"/>
    </source>
</evidence>
<keyword evidence="6 14" id="KW-0378">Hydrolase</keyword>
<protein>
    <submittedName>
        <fullName evidence="14">Leukotriene A-4 hydrolase</fullName>
    </submittedName>
</protein>
<dbReference type="GO" id="GO:0008237">
    <property type="term" value="F:metallopeptidase activity"/>
    <property type="evidence" value="ECO:0007669"/>
    <property type="project" value="UniProtKB-KW"/>
</dbReference>
<feature type="binding site" evidence="11">
    <location>
        <position position="319"/>
    </location>
    <ligand>
        <name>Zn(2+)</name>
        <dbReference type="ChEBI" id="CHEBI:29105"/>
        <note>catalytic</note>
    </ligand>
</feature>
<comment type="caution">
    <text evidence="14">The sequence shown here is derived from an EMBL/GenBank/DDBJ whole genome shotgun (WGS) entry which is preliminary data.</text>
</comment>
<dbReference type="Pfam" id="PF01433">
    <property type="entry name" value="Peptidase_M1"/>
    <property type="match status" value="1"/>
</dbReference>
<feature type="domain" description="Peptidase M1 leukotriene A4 hydrolase/aminopeptidase C-terminal" evidence="13">
    <location>
        <begin position="461"/>
        <end position="607"/>
    </location>
</feature>
<dbReference type="AlphaFoldDB" id="A0A9N8DLH0"/>
<evidence type="ECO:0000259" key="13">
    <source>
        <dbReference type="SMART" id="SM01263"/>
    </source>
</evidence>
<feature type="transmembrane region" description="Helical" evidence="12">
    <location>
        <begin position="623"/>
        <end position="642"/>
    </location>
</feature>
<dbReference type="Pfam" id="PF17900">
    <property type="entry name" value="Peptidase_M1_N"/>
    <property type="match status" value="1"/>
</dbReference>
<evidence type="ECO:0000313" key="14">
    <source>
        <dbReference type="EMBL" id="CAB9504832.1"/>
    </source>
</evidence>
<evidence type="ECO:0000256" key="12">
    <source>
        <dbReference type="SAM" id="Phobius"/>
    </source>
</evidence>
<keyword evidence="8" id="KW-0482">Metalloprotease</keyword>
<keyword evidence="15" id="KW-1185">Reference proteome</keyword>
<dbReference type="FunFam" id="3.30.2010.30:FF:000001">
    <property type="entry name" value="Leukotriene A(4) hydrolase"/>
    <property type="match status" value="1"/>
</dbReference>
<dbReference type="SUPFAM" id="SSF63737">
    <property type="entry name" value="Leukotriene A4 hydrolase N-terminal domain"/>
    <property type="match status" value="1"/>
</dbReference>